<dbReference type="Proteomes" id="UP000274694">
    <property type="component" value="Unassembled WGS sequence"/>
</dbReference>
<sequence>MTTTTAPAGPTAGGRHGWRLVAALAVTSTIGYATLHLLLAAVTTACLLAAAAMRSVGSGQP</sequence>
<proteinExistence type="predicted"/>
<evidence type="ECO:0000256" key="1">
    <source>
        <dbReference type="SAM" id="Phobius"/>
    </source>
</evidence>
<dbReference type="EMBL" id="QGTA01000083">
    <property type="protein sequence ID" value="RQW97930.1"/>
    <property type="molecule type" value="Genomic_DNA"/>
</dbReference>
<comment type="caution">
    <text evidence="2">The sequence shown here is derived from an EMBL/GenBank/DDBJ whole genome shotgun (WGS) entry which is preliminary data.</text>
</comment>
<keyword evidence="1" id="KW-0472">Membrane</keyword>
<keyword evidence="3" id="KW-1185">Reference proteome</keyword>
<reference evidence="2 3" key="1">
    <citation type="submission" date="2018-05" db="EMBL/GenBank/DDBJ databases">
        <title>Micromonospora from Atacama Desert.</title>
        <authorList>
            <person name="Carro L."/>
            <person name="Goodfellow M."/>
            <person name="Klenk H.-P."/>
        </authorList>
    </citation>
    <scope>NUCLEOTIDE SEQUENCE [LARGE SCALE GENOMIC DNA]</scope>
    <source>
        <strain evidence="2 3">LB41</strain>
    </source>
</reference>
<protein>
    <submittedName>
        <fullName evidence="2">Uncharacterized protein</fullName>
    </submittedName>
</protein>
<organism evidence="2 3">
    <name type="scientific">Micromonospora chalcea</name>
    <dbReference type="NCBI Taxonomy" id="1874"/>
    <lineage>
        <taxon>Bacteria</taxon>
        <taxon>Bacillati</taxon>
        <taxon>Actinomycetota</taxon>
        <taxon>Actinomycetes</taxon>
        <taxon>Micromonosporales</taxon>
        <taxon>Micromonosporaceae</taxon>
        <taxon>Micromonospora</taxon>
    </lineage>
</organism>
<keyword evidence="1" id="KW-0812">Transmembrane</keyword>
<name>A0ABX9YCG2_MICCH</name>
<gene>
    <name evidence="2" type="ORF">DLJ60_02050</name>
</gene>
<accession>A0ABX9YCG2</accession>
<dbReference type="RefSeq" id="WP_069088398.1">
    <property type="nucleotide sequence ID" value="NZ_JBEYTE010000045.1"/>
</dbReference>
<keyword evidence="1" id="KW-1133">Transmembrane helix</keyword>
<feature type="transmembrane region" description="Helical" evidence="1">
    <location>
        <begin position="20"/>
        <end position="53"/>
    </location>
</feature>
<evidence type="ECO:0000313" key="2">
    <source>
        <dbReference type="EMBL" id="RQW97930.1"/>
    </source>
</evidence>
<evidence type="ECO:0000313" key="3">
    <source>
        <dbReference type="Proteomes" id="UP000274694"/>
    </source>
</evidence>